<dbReference type="KEGG" id="amr:AM1_5819"/>
<dbReference type="RefSeq" id="WP_012165974.1">
    <property type="nucleotide sequence ID" value="NC_009925.1"/>
</dbReference>
<dbReference type="AlphaFoldDB" id="B0C0G9"/>
<name>B0C0G9_ACAM1</name>
<protein>
    <recommendedName>
        <fullName evidence="3">DUF2949 domain-containing protein</fullName>
    </recommendedName>
</protein>
<evidence type="ECO:0000313" key="1">
    <source>
        <dbReference type="EMBL" id="ABW30762.1"/>
    </source>
</evidence>
<dbReference type="InterPro" id="IPR021336">
    <property type="entry name" value="DUF2949"/>
</dbReference>
<dbReference type="Proteomes" id="UP000000268">
    <property type="component" value="Chromosome"/>
</dbReference>
<evidence type="ECO:0000313" key="2">
    <source>
        <dbReference type="Proteomes" id="UP000000268"/>
    </source>
</evidence>
<proteinExistence type="predicted"/>
<dbReference type="HOGENOM" id="CLU_184319_1_0_3"/>
<reference evidence="1 2" key="1">
    <citation type="journal article" date="2008" name="Proc. Natl. Acad. Sci. U.S.A.">
        <title>Niche adaptation and genome expansion in the chlorophyll d-producing cyanobacterium Acaryochloris marina.</title>
        <authorList>
            <person name="Swingley W.D."/>
            <person name="Chen M."/>
            <person name="Cheung P.C."/>
            <person name="Conrad A.L."/>
            <person name="Dejesa L.C."/>
            <person name="Hao J."/>
            <person name="Honchak B.M."/>
            <person name="Karbach L.E."/>
            <person name="Kurdoglu A."/>
            <person name="Lahiri S."/>
            <person name="Mastrian S.D."/>
            <person name="Miyashita H."/>
            <person name="Page L."/>
            <person name="Ramakrishna P."/>
            <person name="Satoh S."/>
            <person name="Sattley W.M."/>
            <person name="Shimada Y."/>
            <person name="Taylor H.L."/>
            <person name="Tomo T."/>
            <person name="Tsuchiya T."/>
            <person name="Wang Z.T."/>
            <person name="Raymond J."/>
            <person name="Mimuro M."/>
            <person name="Blankenship R.E."/>
            <person name="Touchman J.W."/>
        </authorList>
    </citation>
    <scope>NUCLEOTIDE SEQUENCE [LARGE SCALE GENOMIC DNA]</scope>
    <source>
        <strain evidence="2">MBIC 11017</strain>
    </source>
</reference>
<evidence type="ECO:0008006" key="3">
    <source>
        <dbReference type="Google" id="ProtNLM"/>
    </source>
</evidence>
<dbReference type="Pfam" id="PF11165">
    <property type="entry name" value="DUF2949"/>
    <property type="match status" value="1"/>
</dbReference>
<dbReference type="EMBL" id="CP000828">
    <property type="protein sequence ID" value="ABW30762.1"/>
    <property type="molecule type" value="Genomic_DNA"/>
</dbReference>
<organism evidence="1 2">
    <name type="scientific">Acaryochloris marina (strain MBIC 11017)</name>
    <dbReference type="NCBI Taxonomy" id="329726"/>
    <lineage>
        <taxon>Bacteria</taxon>
        <taxon>Bacillati</taxon>
        <taxon>Cyanobacteriota</taxon>
        <taxon>Cyanophyceae</taxon>
        <taxon>Acaryochloridales</taxon>
        <taxon>Acaryochloridaceae</taxon>
        <taxon>Acaryochloris</taxon>
    </lineage>
</organism>
<dbReference type="OrthoDB" id="433602at2"/>
<gene>
    <name evidence="1" type="ordered locus">AM1_5819</name>
</gene>
<keyword evidence="2" id="KW-1185">Reference proteome</keyword>
<sequence length="71" mass="8110">MSSPSQQQLIHYLQSDLGVSEKAIDLAVRLQQPLQGPIHILLWQYGLIDIVQLGKAIEWWVNEREDVTSRG</sequence>
<accession>B0C0G9</accession>